<evidence type="ECO:0000313" key="8">
    <source>
        <dbReference type="Proteomes" id="UP000447393"/>
    </source>
</evidence>
<dbReference type="Pfam" id="PF02086">
    <property type="entry name" value="MethyltransfD12"/>
    <property type="match status" value="1"/>
</dbReference>
<accession>A0A845E7Z0</accession>
<dbReference type="PRINTS" id="PR00505">
    <property type="entry name" value="D12N6MTFRASE"/>
</dbReference>
<evidence type="ECO:0000256" key="1">
    <source>
        <dbReference type="ARBA" id="ARBA00006594"/>
    </source>
</evidence>
<evidence type="ECO:0000313" key="7">
    <source>
        <dbReference type="EMBL" id="MYL50289.1"/>
    </source>
</evidence>
<comment type="similarity">
    <text evidence="1">Belongs to the N(4)/N(6)-methyltransferase family.</text>
</comment>
<evidence type="ECO:0000256" key="5">
    <source>
        <dbReference type="ARBA" id="ARBA00022691"/>
    </source>
</evidence>
<dbReference type="PANTHER" id="PTHR30481">
    <property type="entry name" value="DNA ADENINE METHYLASE"/>
    <property type="match status" value="1"/>
</dbReference>
<evidence type="ECO:0000256" key="2">
    <source>
        <dbReference type="ARBA" id="ARBA00011900"/>
    </source>
</evidence>
<comment type="catalytic activity">
    <reaction evidence="6">
        <text>a 2'-deoxyadenosine in DNA + S-adenosyl-L-methionine = an N(6)-methyl-2'-deoxyadenosine in DNA + S-adenosyl-L-homocysteine + H(+)</text>
        <dbReference type="Rhea" id="RHEA:15197"/>
        <dbReference type="Rhea" id="RHEA-COMP:12418"/>
        <dbReference type="Rhea" id="RHEA-COMP:12419"/>
        <dbReference type="ChEBI" id="CHEBI:15378"/>
        <dbReference type="ChEBI" id="CHEBI:57856"/>
        <dbReference type="ChEBI" id="CHEBI:59789"/>
        <dbReference type="ChEBI" id="CHEBI:90615"/>
        <dbReference type="ChEBI" id="CHEBI:90616"/>
        <dbReference type="EC" id="2.1.1.72"/>
    </reaction>
</comment>
<dbReference type="RefSeq" id="WP_160915613.1">
    <property type="nucleotide sequence ID" value="NZ_WMEZ01000004.1"/>
</dbReference>
<dbReference type="PANTHER" id="PTHR30481:SF2">
    <property type="entry name" value="SITE-SPECIFIC DNA-METHYLTRANSFERASE (ADENINE-SPECIFIC)"/>
    <property type="match status" value="1"/>
</dbReference>
<dbReference type="SUPFAM" id="SSF53335">
    <property type="entry name" value="S-adenosyl-L-methionine-dependent methyltransferases"/>
    <property type="match status" value="1"/>
</dbReference>
<keyword evidence="4" id="KW-0808">Transferase</keyword>
<dbReference type="GO" id="GO:1904047">
    <property type="term" value="F:S-adenosyl-L-methionine binding"/>
    <property type="evidence" value="ECO:0007669"/>
    <property type="project" value="TreeGrafter"/>
</dbReference>
<dbReference type="AlphaFoldDB" id="A0A845E7Z0"/>
<dbReference type="GO" id="GO:0043565">
    <property type="term" value="F:sequence-specific DNA binding"/>
    <property type="evidence" value="ECO:0007669"/>
    <property type="project" value="TreeGrafter"/>
</dbReference>
<evidence type="ECO:0000256" key="4">
    <source>
        <dbReference type="ARBA" id="ARBA00022679"/>
    </source>
</evidence>
<protein>
    <recommendedName>
        <fullName evidence="2">site-specific DNA-methyltransferase (adenine-specific)</fullName>
        <ecNumber evidence="2">2.1.1.72</ecNumber>
    </recommendedName>
</protein>
<name>A0A845E7Z0_9BACI</name>
<comment type="caution">
    <text evidence="7">The sequence shown here is derived from an EMBL/GenBank/DDBJ whole genome shotgun (WGS) entry which is preliminary data.</text>
</comment>
<gene>
    <name evidence="7" type="ORF">GLV98_12395</name>
</gene>
<evidence type="ECO:0000256" key="6">
    <source>
        <dbReference type="ARBA" id="ARBA00047942"/>
    </source>
</evidence>
<organism evidence="7 8">
    <name type="scientific">Halobacillus litoralis</name>
    <dbReference type="NCBI Taxonomy" id="45668"/>
    <lineage>
        <taxon>Bacteria</taxon>
        <taxon>Bacillati</taxon>
        <taxon>Bacillota</taxon>
        <taxon>Bacilli</taxon>
        <taxon>Bacillales</taxon>
        <taxon>Bacillaceae</taxon>
        <taxon>Halobacillus</taxon>
    </lineage>
</organism>
<keyword evidence="3 7" id="KW-0489">Methyltransferase</keyword>
<dbReference type="Gene3D" id="3.40.50.150">
    <property type="entry name" value="Vaccinia Virus protein VP39"/>
    <property type="match status" value="1"/>
</dbReference>
<dbReference type="Proteomes" id="UP000447393">
    <property type="component" value="Unassembled WGS sequence"/>
</dbReference>
<dbReference type="GO" id="GO:0009007">
    <property type="term" value="F:site-specific DNA-methyltransferase (adenine-specific) activity"/>
    <property type="evidence" value="ECO:0007669"/>
    <property type="project" value="UniProtKB-EC"/>
</dbReference>
<dbReference type="Gene3D" id="1.10.1020.10">
    <property type="entry name" value="Adenine-specific Methyltransferase, Domain 2"/>
    <property type="match status" value="1"/>
</dbReference>
<dbReference type="EMBL" id="WMEZ01000004">
    <property type="protein sequence ID" value="MYL50289.1"/>
    <property type="molecule type" value="Genomic_DNA"/>
</dbReference>
<dbReference type="InterPro" id="IPR029063">
    <property type="entry name" value="SAM-dependent_MTases_sf"/>
</dbReference>
<dbReference type="PIRSF" id="PIRSF000398">
    <property type="entry name" value="M_m6A_EcoRV"/>
    <property type="match status" value="1"/>
</dbReference>
<dbReference type="GO" id="GO:0032259">
    <property type="term" value="P:methylation"/>
    <property type="evidence" value="ECO:0007669"/>
    <property type="project" value="UniProtKB-KW"/>
</dbReference>
<dbReference type="EC" id="2.1.1.72" evidence="2"/>
<proteinExistence type="inferred from homology"/>
<dbReference type="InterPro" id="IPR012263">
    <property type="entry name" value="M_m6A_EcoRV"/>
</dbReference>
<dbReference type="OrthoDB" id="9805629at2"/>
<dbReference type="InterPro" id="IPR012327">
    <property type="entry name" value="MeTrfase_D12"/>
</dbReference>
<evidence type="ECO:0000256" key="3">
    <source>
        <dbReference type="ARBA" id="ARBA00022603"/>
    </source>
</evidence>
<reference evidence="7 8" key="1">
    <citation type="submission" date="2019-11" db="EMBL/GenBank/DDBJ databases">
        <title>Genome sequences of 17 halophilic strains isolated from different environments.</title>
        <authorList>
            <person name="Furrow R.E."/>
        </authorList>
    </citation>
    <scope>NUCLEOTIDE SEQUENCE [LARGE SCALE GENOMIC DNA]</scope>
    <source>
        <strain evidence="7 8">22505_10_Sand</strain>
    </source>
</reference>
<keyword evidence="5" id="KW-0949">S-adenosyl-L-methionine</keyword>
<dbReference type="GO" id="GO:0009307">
    <property type="term" value="P:DNA restriction-modification system"/>
    <property type="evidence" value="ECO:0007669"/>
    <property type="project" value="InterPro"/>
</dbReference>
<dbReference type="InterPro" id="IPR023095">
    <property type="entry name" value="Ade_MeTrfase_dom_2"/>
</dbReference>
<sequence>MPVTESPLRYPGGKTQMKKFIIDLIQTNISEYKSKSYVEPFAGGAGLALSLLFSEYVSEIHINDYDRNIYGIWYSILNCPNEFISLIEETPITLTEWEKQQRIRNEDVDLLKTSFATFFLNRTNVSGIIDGGPIGGRAQKSKYKLDCRYNKEKLIQKVNRIHSFKDRIHLTNKDAEDFICNDISQMDDSSTFVFFDPPYYKQGKNLYTNYYNHDDHVSLSRKILNLRNYKWITTYDDHEAIREIYSSQTIRQYSLNYSANKVRKASEFLIHNDNTIIPNSNNIIFTDEMSMK</sequence>
<dbReference type="GO" id="GO:0006298">
    <property type="term" value="P:mismatch repair"/>
    <property type="evidence" value="ECO:0007669"/>
    <property type="project" value="TreeGrafter"/>
</dbReference>